<evidence type="ECO:0000256" key="3">
    <source>
        <dbReference type="ARBA" id="ARBA00022827"/>
    </source>
</evidence>
<dbReference type="InterPro" id="IPR036188">
    <property type="entry name" value="FAD/NAD-bd_sf"/>
</dbReference>
<gene>
    <name evidence="7" type="ORF">NVS89_05855</name>
</gene>
<keyword evidence="4" id="KW-0560">Oxidoreductase</keyword>
<dbReference type="Gene3D" id="3.50.50.60">
    <property type="entry name" value="FAD/NAD(P)-binding domain"/>
    <property type="match status" value="1"/>
</dbReference>
<name>A0A9X2T151_9HYPH</name>
<dbReference type="PANTHER" id="PTHR10961">
    <property type="entry name" value="PEROXISOMAL SARCOSINE OXIDASE"/>
    <property type="match status" value="1"/>
</dbReference>
<keyword evidence="5" id="KW-0472">Membrane</keyword>
<dbReference type="GO" id="GO:0008115">
    <property type="term" value="F:sarcosine oxidase activity"/>
    <property type="evidence" value="ECO:0007669"/>
    <property type="project" value="TreeGrafter"/>
</dbReference>
<dbReference type="InterPro" id="IPR045170">
    <property type="entry name" value="MTOX"/>
</dbReference>
<keyword evidence="3" id="KW-0274">FAD</keyword>
<dbReference type="GO" id="GO:0050660">
    <property type="term" value="F:flavin adenine dinucleotide binding"/>
    <property type="evidence" value="ECO:0007669"/>
    <property type="project" value="InterPro"/>
</dbReference>
<dbReference type="Gene3D" id="3.30.9.10">
    <property type="entry name" value="D-Amino Acid Oxidase, subunit A, domain 2"/>
    <property type="match status" value="1"/>
</dbReference>
<reference evidence="7" key="1">
    <citation type="submission" date="2022-08" db="EMBL/GenBank/DDBJ databases">
        <authorList>
            <person name="Li F."/>
        </authorList>
    </citation>
    <scope>NUCLEOTIDE SEQUENCE</scope>
    <source>
        <strain evidence="7">MQZ15Z-1</strain>
    </source>
</reference>
<evidence type="ECO:0000256" key="4">
    <source>
        <dbReference type="ARBA" id="ARBA00023002"/>
    </source>
</evidence>
<proteinExistence type="predicted"/>
<organism evidence="7 8">
    <name type="scientific">Ancylobacter mangrovi</name>
    <dbReference type="NCBI Taxonomy" id="2972472"/>
    <lineage>
        <taxon>Bacteria</taxon>
        <taxon>Pseudomonadati</taxon>
        <taxon>Pseudomonadota</taxon>
        <taxon>Alphaproteobacteria</taxon>
        <taxon>Hyphomicrobiales</taxon>
        <taxon>Xanthobacteraceae</taxon>
        <taxon>Ancylobacter</taxon>
    </lineage>
</organism>
<sequence>MQATHSNADAAVPAKSGVRRVIVVGAGIAGLSIAWSLARRGIEVDLFEQGSIPNPKSSSFDEHRINRHAYGRLQGYARLMPESFRLWDAMWSDLGVRHYESTGGIYVLRTDDDWYETTAASLDEVGVDYHDIPLDQLERLVPMIESEGVLRAVHVGGSGLLYPNRILTDLVVHLAARGVRFHAMSAVTEVDPERGEVTAGGKVHAADMVVVAAGAWIDRLVPSFRGQAVPSRQAVLFLAPPPDLAALWASAPVIVVKDDEAGLYTLPPRNGTRLKIGDHRFSRIGDADEDRLATEADVESLWHGLRKCYRDIDRYGVLEQKACYYTVTEDENFLVRAIGPQGWAVSACSGHGFKLAPLVADSVARAIAGEAGAAEIERKLEGR</sequence>
<comment type="cofactor">
    <cofactor evidence="1">
        <name>FAD</name>
        <dbReference type="ChEBI" id="CHEBI:57692"/>
    </cofactor>
</comment>
<feature type="domain" description="FAD dependent oxidoreductase" evidence="6">
    <location>
        <begin position="20"/>
        <end position="365"/>
    </location>
</feature>
<accession>A0A9X2T151</accession>
<dbReference type="Pfam" id="PF01266">
    <property type="entry name" value="DAO"/>
    <property type="match status" value="1"/>
</dbReference>
<feature type="transmembrane region" description="Helical" evidence="5">
    <location>
        <begin position="21"/>
        <end position="38"/>
    </location>
</feature>
<evidence type="ECO:0000313" key="8">
    <source>
        <dbReference type="Proteomes" id="UP001151088"/>
    </source>
</evidence>
<evidence type="ECO:0000256" key="1">
    <source>
        <dbReference type="ARBA" id="ARBA00001974"/>
    </source>
</evidence>
<keyword evidence="5" id="KW-1133">Transmembrane helix</keyword>
<dbReference type="EMBL" id="JANTHZ010000002">
    <property type="protein sequence ID" value="MCS0494615.1"/>
    <property type="molecule type" value="Genomic_DNA"/>
</dbReference>
<dbReference type="PANTHER" id="PTHR10961:SF46">
    <property type="entry name" value="PEROXISOMAL SARCOSINE OXIDASE"/>
    <property type="match status" value="1"/>
</dbReference>
<dbReference type="SUPFAM" id="SSF51905">
    <property type="entry name" value="FAD/NAD(P)-binding domain"/>
    <property type="match status" value="1"/>
</dbReference>
<evidence type="ECO:0000256" key="2">
    <source>
        <dbReference type="ARBA" id="ARBA00022630"/>
    </source>
</evidence>
<dbReference type="RefSeq" id="WP_258731640.1">
    <property type="nucleotide sequence ID" value="NZ_JANTHZ010000002.1"/>
</dbReference>
<evidence type="ECO:0000259" key="6">
    <source>
        <dbReference type="Pfam" id="PF01266"/>
    </source>
</evidence>
<dbReference type="AlphaFoldDB" id="A0A9X2T151"/>
<evidence type="ECO:0000256" key="5">
    <source>
        <dbReference type="SAM" id="Phobius"/>
    </source>
</evidence>
<keyword evidence="2" id="KW-0285">Flavoprotein</keyword>
<keyword evidence="8" id="KW-1185">Reference proteome</keyword>
<dbReference type="SUPFAM" id="SSF54373">
    <property type="entry name" value="FAD-linked reductases, C-terminal domain"/>
    <property type="match status" value="1"/>
</dbReference>
<protein>
    <submittedName>
        <fullName evidence="7">FAD-binding oxidoreductase</fullName>
    </submittedName>
</protein>
<dbReference type="Proteomes" id="UP001151088">
    <property type="component" value="Unassembled WGS sequence"/>
</dbReference>
<keyword evidence="5" id="KW-0812">Transmembrane</keyword>
<comment type="caution">
    <text evidence="7">The sequence shown here is derived from an EMBL/GenBank/DDBJ whole genome shotgun (WGS) entry which is preliminary data.</text>
</comment>
<dbReference type="InterPro" id="IPR006076">
    <property type="entry name" value="FAD-dep_OxRdtase"/>
</dbReference>
<evidence type="ECO:0000313" key="7">
    <source>
        <dbReference type="EMBL" id="MCS0494615.1"/>
    </source>
</evidence>